<feature type="binding site" evidence="3">
    <location>
        <position position="80"/>
    </location>
    <ligand>
        <name>substrate</name>
    </ligand>
</feature>
<evidence type="ECO:0000256" key="5">
    <source>
        <dbReference type="PIRSR" id="PIRSR610972-4"/>
    </source>
</evidence>
<dbReference type="AlphaFoldDB" id="A0A2X2JD14"/>
<feature type="binding site" evidence="4">
    <location>
        <position position="173"/>
    </location>
    <ligand>
        <name>Mg(2+)</name>
        <dbReference type="ChEBI" id="CHEBI:18420"/>
    </ligand>
</feature>
<dbReference type="PANTHER" id="PTHR43481:SF4">
    <property type="entry name" value="GLYCEROL-1-PHOSPHATE PHOSPHOHYDROLASE 1-RELATED"/>
    <property type="match status" value="1"/>
</dbReference>
<evidence type="ECO:0000313" key="7">
    <source>
        <dbReference type="Proteomes" id="UP000251241"/>
    </source>
</evidence>
<feature type="binding site" evidence="4">
    <location>
        <position position="174"/>
    </location>
    <ligand>
        <name>Mg(2+)</name>
        <dbReference type="ChEBI" id="CHEBI:18420"/>
    </ligand>
</feature>
<dbReference type="GO" id="GO:0008801">
    <property type="term" value="F:beta-phosphoglucomutase activity"/>
    <property type="evidence" value="ECO:0007669"/>
    <property type="project" value="UniProtKB-EC"/>
</dbReference>
<protein>
    <submittedName>
        <fullName evidence="6">Beta-phosphoglucomutase</fullName>
        <ecNumber evidence="6">5.4.2.6</ecNumber>
    </submittedName>
</protein>
<dbReference type="EC" id="5.4.2.6" evidence="6"/>
<evidence type="ECO:0000256" key="2">
    <source>
        <dbReference type="PIRSR" id="PIRSR610972-1"/>
    </source>
</evidence>
<keyword evidence="4" id="KW-0460">Magnesium</keyword>
<dbReference type="GO" id="GO:0050308">
    <property type="term" value="F:sugar-phosphatase activity"/>
    <property type="evidence" value="ECO:0007669"/>
    <property type="project" value="TreeGrafter"/>
</dbReference>
<feature type="binding site" evidence="4">
    <location>
        <position position="13"/>
    </location>
    <ligand>
        <name>Mg(2+)</name>
        <dbReference type="ChEBI" id="CHEBI:18420"/>
    </ligand>
</feature>
<reference evidence="6 7" key="1">
    <citation type="submission" date="2018-06" db="EMBL/GenBank/DDBJ databases">
        <authorList>
            <consortium name="Pathogen Informatics"/>
            <person name="Doyle S."/>
        </authorList>
    </citation>
    <scope>NUCLEOTIDE SEQUENCE [LARGE SCALE GENOMIC DNA]</scope>
    <source>
        <strain evidence="6 7">NCTC11343</strain>
    </source>
</reference>
<dbReference type="SUPFAM" id="SSF56784">
    <property type="entry name" value="HAD-like"/>
    <property type="match status" value="1"/>
</dbReference>
<dbReference type="PRINTS" id="PR00413">
    <property type="entry name" value="HADHALOGNASE"/>
</dbReference>
<dbReference type="SFLD" id="SFLDS00003">
    <property type="entry name" value="Haloacid_Dehalogenase"/>
    <property type="match status" value="1"/>
</dbReference>
<dbReference type="CDD" id="cd02598">
    <property type="entry name" value="HAD_BPGM"/>
    <property type="match status" value="1"/>
</dbReference>
<dbReference type="EMBL" id="UAUU01000005">
    <property type="protein sequence ID" value="SPZ85035.1"/>
    <property type="molecule type" value="Genomic_DNA"/>
</dbReference>
<feature type="binding site" evidence="3">
    <location>
        <position position="56"/>
    </location>
    <ligand>
        <name>substrate</name>
    </ligand>
</feature>
<keyword evidence="4" id="KW-0479">Metal-binding</keyword>
<dbReference type="GO" id="GO:0005975">
    <property type="term" value="P:carbohydrate metabolic process"/>
    <property type="evidence" value="ECO:0007669"/>
    <property type="project" value="InterPro"/>
</dbReference>
<evidence type="ECO:0000256" key="3">
    <source>
        <dbReference type="PIRSR" id="PIRSR610972-2"/>
    </source>
</evidence>
<comment type="similarity">
    <text evidence="1">Belongs to the HAD-like hydrolase superfamily. CbbY/CbbZ/Gph/YieH family.</text>
</comment>
<dbReference type="InterPro" id="IPR010976">
    <property type="entry name" value="B-phosphoglucomutase_hydrolase"/>
</dbReference>
<dbReference type="InterPro" id="IPR023214">
    <property type="entry name" value="HAD_sf"/>
</dbReference>
<dbReference type="InterPro" id="IPR010972">
    <property type="entry name" value="Beta-PGM"/>
</dbReference>
<proteinExistence type="inferred from homology"/>
<dbReference type="InterPro" id="IPR023198">
    <property type="entry name" value="PGP-like_dom2"/>
</dbReference>
<evidence type="ECO:0000256" key="1">
    <source>
        <dbReference type="ARBA" id="ARBA00006171"/>
    </source>
</evidence>
<organism evidence="6 7">
    <name type="scientific">Sphingobacterium multivorum</name>
    <dbReference type="NCBI Taxonomy" id="28454"/>
    <lineage>
        <taxon>Bacteria</taxon>
        <taxon>Pseudomonadati</taxon>
        <taxon>Bacteroidota</taxon>
        <taxon>Sphingobacteriia</taxon>
        <taxon>Sphingobacteriales</taxon>
        <taxon>Sphingobacteriaceae</taxon>
        <taxon>Sphingobacterium</taxon>
    </lineage>
</organism>
<feature type="binding site" evidence="3">
    <location>
        <begin position="48"/>
        <end position="53"/>
    </location>
    <ligand>
        <name>substrate</name>
    </ligand>
</feature>
<dbReference type="Gene3D" id="3.40.50.1000">
    <property type="entry name" value="HAD superfamily/HAD-like"/>
    <property type="match status" value="1"/>
</dbReference>
<dbReference type="Pfam" id="PF00702">
    <property type="entry name" value="Hydrolase"/>
    <property type="match status" value="1"/>
</dbReference>
<feature type="site" description="Important for catalytic activity and assists the phosphoryl transfer reaction to Asp8 by balancing charge and orienting the reacting groups" evidence="5">
    <location>
        <position position="118"/>
    </location>
</feature>
<dbReference type="GeneID" id="97181743"/>
<dbReference type="SFLD" id="SFLDG01129">
    <property type="entry name" value="C1.5:_HAD__Beta-PGM__Phosphata"/>
    <property type="match status" value="1"/>
</dbReference>
<dbReference type="NCBIfam" id="TIGR01509">
    <property type="entry name" value="HAD-SF-IA-v3"/>
    <property type="match status" value="1"/>
</dbReference>
<keyword evidence="6" id="KW-0413">Isomerase</keyword>
<dbReference type="GO" id="GO:0000287">
    <property type="term" value="F:magnesium ion binding"/>
    <property type="evidence" value="ECO:0007669"/>
    <property type="project" value="InterPro"/>
</dbReference>
<feature type="site" description="Important for catalytic activity and assists the phosphoryl transfer reaction to Asp8 by balancing charge and orienting the reacting groups" evidence="5">
    <location>
        <position position="149"/>
    </location>
</feature>
<dbReference type="InterPro" id="IPR036412">
    <property type="entry name" value="HAD-like_sf"/>
</dbReference>
<feature type="binding site" evidence="3">
    <location>
        <position position="29"/>
    </location>
    <ligand>
        <name>substrate</name>
    </ligand>
</feature>
<feature type="binding site" evidence="3">
    <location>
        <begin position="118"/>
        <end position="122"/>
    </location>
    <ligand>
        <name>substrate</name>
    </ligand>
</feature>
<feature type="active site" description="Proton donor/acceptor" evidence="2">
    <location>
        <position position="15"/>
    </location>
</feature>
<dbReference type="InterPro" id="IPR051806">
    <property type="entry name" value="HAD-like_SPP"/>
</dbReference>
<name>A0A2X2JD14_SPHMU</name>
<evidence type="ECO:0000256" key="4">
    <source>
        <dbReference type="PIRSR" id="PIRSR610972-3"/>
    </source>
</evidence>
<dbReference type="SFLD" id="SFLDG01135">
    <property type="entry name" value="C1.5.6:_HAD__Beta-PGM__Phospha"/>
    <property type="match status" value="1"/>
</dbReference>
<dbReference type="Gene3D" id="1.10.150.240">
    <property type="entry name" value="Putative phosphatase, domain 2"/>
    <property type="match status" value="1"/>
</dbReference>
<feature type="active site" description="Nucleophile" evidence="2">
    <location>
        <position position="13"/>
    </location>
</feature>
<accession>A0A2X2JD14</accession>
<comment type="cofactor">
    <cofactor evidence="4">
        <name>Mg(2+)</name>
        <dbReference type="ChEBI" id="CHEBI:18420"/>
    </cofactor>
    <text evidence="4">Binds 2 magnesium ions per subunit.</text>
</comment>
<feature type="binding site" evidence="4">
    <location>
        <position position="15"/>
    </location>
    <ligand>
        <name>Mg(2+)</name>
        <dbReference type="ChEBI" id="CHEBI:18420"/>
    </ligand>
</feature>
<dbReference type="RefSeq" id="WP_112374270.1">
    <property type="nucleotide sequence ID" value="NZ_CP069793.1"/>
</dbReference>
<dbReference type="InterPro" id="IPR006439">
    <property type="entry name" value="HAD-SF_hydro_IA"/>
</dbReference>
<gene>
    <name evidence="6" type="primary">yvdM</name>
    <name evidence="6" type="ORF">NCTC11343_01592</name>
</gene>
<dbReference type="Proteomes" id="UP000251241">
    <property type="component" value="Unassembled WGS sequence"/>
</dbReference>
<dbReference type="NCBIfam" id="TIGR02009">
    <property type="entry name" value="PGMB-YQAB-SF"/>
    <property type="match status" value="1"/>
</dbReference>
<feature type="binding site" evidence="3">
    <location>
        <position position="149"/>
    </location>
    <ligand>
        <name>substrate</name>
    </ligand>
</feature>
<dbReference type="PANTHER" id="PTHR43481">
    <property type="entry name" value="FRUCTOSE-1-PHOSPHATE PHOSPHATASE"/>
    <property type="match status" value="1"/>
</dbReference>
<feature type="binding site" evidence="3">
    <location>
        <begin position="13"/>
        <end position="15"/>
    </location>
    <ligand>
        <name>substrate</name>
    </ligand>
</feature>
<evidence type="ECO:0000313" key="6">
    <source>
        <dbReference type="EMBL" id="SPZ85035.1"/>
    </source>
</evidence>
<dbReference type="NCBIfam" id="TIGR01990">
    <property type="entry name" value="bPGM"/>
    <property type="match status" value="1"/>
</dbReference>
<sequence length="215" mass="23144">MINYKTVKAVIFDLDGVLVDTAVYHFQAWHRLAEGLGYSFSLVDNEQLKGVSRIESLELILKWAGAKISDAEKADLLSLKNKWYLELIEQLSPDHLLSGSLDLLEKLRKKGIKIALGSASKNAMGILEKTGIISYFDALIDGNVVQLSKPNPAVFLKGAEALGIEPACCLVLEDAQAGIDAARAAGMQVIGIGRAEHLNGADLVVADLGALVDKF</sequence>